<evidence type="ECO:0000256" key="1">
    <source>
        <dbReference type="SAM" id="MobiDB-lite"/>
    </source>
</evidence>
<feature type="region of interest" description="Disordered" evidence="1">
    <location>
        <begin position="42"/>
        <end position="103"/>
    </location>
</feature>
<feature type="region of interest" description="Disordered" evidence="1">
    <location>
        <begin position="360"/>
        <end position="380"/>
    </location>
</feature>
<feature type="region of interest" description="Disordered" evidence="1">
    <location>
        <begin position="420"/>
        <end position="461"/>
    </location>
</feature>
<feature type="region of interest" description="Disordered" evidence="1">
    <location>
        <begin position="476"/>
        <end position="516"/>
    </location>
</feature>
<evidence type="ECO:0000313" key="2">
    <source>
        <dbReference type="Proteomes" id="UP000095280"/>
    </source>
</evidence>
<dbReference type="AlphaFoldDB" id="A0A1I8HV77"/>
<feature type="compositionally biased region" description="Acidic residues" evidence="1">
    <location>
        <begin position="360"/>
        <end position="379"/>
    </location>
</feature>
<dbReference type="WBParaSite" id="maker-uti_cns_0008228-snap-gene-0.4-mRNA-1">
    <property type="protein sequence ID" value="maker-uti_cns_0008228-snap-gene-0.4-mRNA-1"/>
    <property type="gene ID" value="maker-uti_cns_0008228-snap-gene-0.4"/>
</dbReference>
<protein>
    <submittedName>
        <fullName evidence="3">Centrosomal protein of 192 kDa</fullName>
    </submittedName>
</protein>
<keyword evidence="2" id="KW-1185">Reference proteome</keyword>
<organism evidence="2 3">
    <name type="scientific">Macrostomum lignano</name>
    <dbReference type="NCBI Taxonomy" id="282301"/>
    <lineage>
        <taxon>Eukaryota</taxon>
        <taxon>Metazoa</taxon>
        <taxon>Spiralia</taxon>
        <taxon>Lophotrochozoa</taxon>
        <taxon>Platyhelminthes</taxon>
        <taxon>Rhabditophora</taxon>
        <taxon>Macrostomorpha</taxon>
        <taxon>Macrostomida</taxon>
        <taxon>Macrostomidae</taxon>
        <taxon>Macrostomum</taxon>
    </lineage>
</organism>
<accession>A0A1I8HV77</accession>
<evidence type="ECO:0000313" key="3">
    <source>
        <dbReference type="WBParaSite" id="maker-uti_cns_0008228-snap-gene-0.4-mRNA-1"/>
    </source>
</evidence>
<feature type="compositionally biased region" description="Acidic residues" evidence="1">
    <location>
        <begin position="496"/>
        <end position="508"/>
    </location>
</feature>
<reference evidence="3" key="1">
    <citation type="submission" date="2016-11" db="UniProtKB">
        <authorList>
            <consortium name="WormBaseParasite"/>
        </authorList>
    </citation>
    <scope>IDENTIFICATION</scope>
</reference>
<feature type="compositionally biased region" description="Polar residues" evidence="1">
    <location>
        <begin position="42"/>
        <end position="54"/>
    </location>
</feature>
<proteinExistence type="predicted"/>
<feature type="compositionally biased region" description="Basic and acidic residues" evidence="1">
    <location>
        <begin position="438"/>
        <end position="449"/>
    </location>
</feature>
<sequence length="532" mass="57384">RGSRRLRSEAYIVNRRFWKFRLSFSVSLPQTLLQGEVGSSLSTLPVFNSQSPTQRRGRPAGNPEPSMSAEVPPADVASGTRSAVAQPPLWSQPRQPPDGASSIEDLMTSVKSDFTALARILDTEGDSPQQHHSGRGSTDDLHLEKLQRAGAGISITSNSLAMSGADDLDANFTEEYHEDGLQIALRHRPHPEDRTQSDPTGSRAVAMDRDSLEPLDSHDTGVYGGGGLWGTSTFCSGGGDANATQQDAAYYPEFSDKTRDILLKIKARSGQPQQLPSPGGAGIDGWNCGGVGGDGRAAGVAGESSEDEESDISDFIINTYEKDASYDQPSFEYQSIHDILRASSQMIGSSRCLFPILEESSDEISSSEDEDEEEDDEDAWLPAAKIEEKYASPMETEEEEVALRGSAIQRDIEMQEIRKSNPDFSSATAAATAAAADQESRLRAARSAEELQSGGLQSDSASTFYTARESCESFATVTEGRGGSGDNSLRGSQLIETEEELDEADEETEVTRFGEWPGRAGHAALYRGPRAY</sequence>
<dbReference type="Proteomes" id="UP000095280">
    <property type="component" value="Unplaced"/>
</dbReference>
<name>A0A1I8HV77_9PLAT</name>
<feature type="compositionally biased region" description="Polar residues" evidence="1">
    <location>
        <begin position="486"/>
        <end position="495"/>
    </location>
</feature>
<feature type="compositionally biased region" description="Low complexity" evidence="1">
    <location>
        <begin position="427"/>
        <end position="436"/>
    </location>
</feature>